<gene>
    <name evidence="4" type="ORF">FYJ50_00080</name>
</gene>
<feature type="domain" description="CNA-B" evidence="3">
    <location>
        <begin position="260"/>
        <end position="348"/>
    </location>
</feature>
<evidence type="ECO:0000313" key="4">
    <source>
        <dbReference type="EMBL" id="MSS00524.1"/>
    </source>
</evidence>
<protein>
    <submittedName>
        <fullName evidence="4">Cna B-type domain-containing protein</fullName>
    </submittedName>
</protein>
<feature type="region of interest" description="Disordered" evidence="1">
    <location>
        <begin position="106"/>
        <end position="127"/>
    </location>
</feature>
<feature type="domain" description="CNA-B" evidence="3">
    <location>
        <begin position="455"/>
        <end position="541"/>
    </location>
</feature>
<dbReference type="RefSeq" id="WP_154458999.1">
    <property type="nucleotide sequence ID" value="NZ_VUMM01000001.1"/>
</dbReference>
<feature type="signal peptide" evidence="2">
    <location>
        <begin position="1"/>
        <end position="27"/>
    </location>
</feature>
<dbReference type="EMBL" id="VUMM01000001">
    <property type="protein sequence ID" value="MSS00524.1"/>
    <property type="molecule type" value="Genomic_DNA"/>
</dbReference>
<feature type="chain" id="PRO_5031513417" evidence="2">
    <location>
        <begin position="28"/>
        <end position="887"/>
    </location>
</feature>
<comment type="caution">
    <text evidence="4">The sequence shown here is derived from an EMBL/GenBank/DDBJ whole genome shotgun (WGS) entry which is preliminary data.</text>
</comment>
<dbReference type="SUPFAM" id="SSF49478">
    <property type="entry name" value="Cna protein B-type domain"/>
    <property type="match status" value="6"/>
</dbReference>
<feature type="compositionally biased region" description="Acidic residues" evidence="1">
    <location>
        <begin position="68"/>
        <end position="81"/>
    </location>
</feature>
<name>A0A7X2N119_9FIRM</name>
<feature type="domain" description="CNA-B" evidence="3">
    <location>
        <begin position="751"/>
        <end position="838"/>
    </location>
</feature>
<feature type="region of interest" description="Disordered" evidence="1">
    <location>
        <begin position="44"/>
        <end position="92"/>
    </location>
</feature>
<accession>A0A7X2N119</accession>
<feature type="domain" description="CNA-B" evidence="3">
    <location>
        <begin position="651"/>
        <end position="744"/>
    </location>
</feature>
<proteinExistence type="predicted"/>
<dbReference type="Proteomes" id="UP000470082">
    <property type="component" value="Unassembled WGS sequence"/>
</dbReference>
<keyword evidence="2" id="KW-0732">Signal</keyword>
<evidence type="ECO:0000256" key="2">
    <source>
        <dbReference type="SAM" id="SignalP"/>
    </source>
</evidence>
<dbReference type="InterPro" id="IPR008454">
    <property type="entry name" value="Collagen-bd_Cna-like_B-typ_dom"/>
</dbReference>
<reference evidence="4 5" key="1">
    <citation type="submission" date="2019-08" db="EMBL/GenBank/DDBJ databases">
        <title>In-depth cultivation of the pig gut microbiome towards novel bacterial diversity and tailored functional studies.</title>
        <authorList>
            <person name="Wylensek D."/>
            <person name="Hitch T.C.A."/>
            <person name="Clavel T."/>
        </authorList>
    </citation>
    <scope>NUCLEOTIDE SEQUENCE [LARGE SCALE GENOMIC DNA]</scope>
    <source>
        <strain evidence="4 5">LKV-178-WT-2G</strain>
    </source>
</reference>
<evidence type="ECO:0000259" key="3">
    <source>
        <dbReference type="Pfam" id="PF05738"/>
    </source>
</evidence>
<dbReference type="Gene3D" id="2.60.40.1140">
    <property type="entry name" value="Collagen-binding surface protein Cna, B-type domain"/>
    <property type="match status" value="6"/>
</dbReference>
<dbReference type="CDD" id="cd00222">
    <property type="entry name" value="CollagenBindB"/>
    <property type="match status" value="6"/>
</dbReference>
<dbReference type="AlphaFoldDB" id="A0A7X2N119"/>
<dbReference type="Pfam" id="PF05738">
    <property type="entry name" value="Cna_B"/>
    <property type="match status" value="6"/>
</dbReference>
<feature type="domain" description="CNA-B" evidence="3">
    <location>
        <begin position="547"/>
        <end position="643"/>
    </location>
</feature>
<keyword evidence="5" id="KW-1185">Reference proteome</keyword>
<feature type="compositionally biased region" description="Polar residues" evidence="1">
    <location>
        <begin position="51"/>
        <end position="64"/>
    </location>
</feature>
<sequence>MNGIRKMMCSIACCFMILGNAPINIYAAEEDPTIEATITETLANEPEQNPEVLSTQPSQDPSIQDPSTDPDLEEEPEEEIKEGETTETPNADLGVATALMMAGASTYRGQSGNGQNGNHDGNSGGGTGAHIDVRFAASLTIESKVNGITVSSETISVDTSNVLGSFNGTPVSFTRKYGQGIENEWRASISQLTPATDKISISCTLTGTKKDGEKINIPFSMDYSGAATLNQFKTNCPNHTGYDINIVANDISESFTVNRTIQKVWDDDNNANNTRPDNISVQLFADNEVYGEPITISKDNNWQITIENLPKYSSGNKEIYYSAEEINIPAGYSSFTSCSGQNITITNTYRVEQTQSITVRKVWDDKNNQDGIRPNSIKVYLMDNEVSRGEVILSEENHWTHTFTGLDANKEYRVVEYKDTTTTALNEYTTTYSGSMQNGFIIKNSYTPETIEKLNVKKVWDDNNDQDGLRPKSIYVYLYANGNYYDKIILNEENDWSGSFENLPKKSNGEDIKYTIKEPALDGYTSKVTGDVDNGFTVTNTQVYDSITVKKEWNDNNNQDGLRPEKVYIYLIGKVKTENRVIFLAYDEQILLNDTNNWTYSYLDHPVYYEGHKIEYILHEGEVDNYTTEITGDAENGFTITNTHIPEVKDITVQKVWNDNDDFYGKRPDEITVALFANGKEVSTIQVKESEDWTATFEDVPVYENGNKIKYEVYEKYTIDNDDYKYYDSSVKEDENGGFIITNTFNYFSFTVRKVWNDQNDKDGIRPEKVQFELYQNGKLKDTFTLSEGNDWDIDFTVHAFDDDGNVIEYSVVEINVADGYTSKVTGSALDDFTITNTHEITKKEDPKKEETKTNNTNTGVVSSFRSNILLLTLSAIGVFFFNKKRK</sequence>
<evidence type="ECO:0000313" key="5">
    <source>
        <dbReference type="Proteomes" id="UP000470082"/>
    </source>
</evidence>
<feature type="domain" description="CNA-B" evidence="3">
    <location>
        <begin position="357"/>
        <end position="444"/>
    </location>
</feature>
<organism evidence="4 5">
    <name type="scientific">Floccifex porci</name>
    <dbReference type="NCBI Taxonomy" id="2606629"/>
    <lineage>
        <taxon>Bacteria</taxon>
        <taxon>Bacillati</taxon>
        <taxon>Bacillota</taxon>
        <taxon>Erysipelotrichia</taxon>
        <taxon>Erysipelotrichales</taxon>
        <taxon>Erysipelotrichaceae</taxon>
        <taxon>Floccifex</taxon>
    </lineage>
</organism>
<evidence type="ECO:0000256" key="1">
    <source>
        <dbReference type="SAM" id="MobiDB-lite"/>
    </source>
</evidence>